<gene>
    <name evidence="1" type="ORF">FTUN_8978</name>
</gene>
<reference evidence="1 2" key="1">
    <citation type="submission" date="2020-05" db="EMBL/GenBank/DDBJ databases">
        <title>Frigoriglobus tundricola gen. nov., sp. nov., a psychrotolerant cellulolytic planctomycete of the family Gemmataceae with two divergent copies of 16S rRNA gene.</title>
        <authorList>
            <person name="Kulichevskaya I.S."/>
            <person name="Ivanova A.A."/>
            <person name="Naumoff D.G."/>
            <person name="Beletsky A.V."/>
            <person name="Rijpstra W.I.C."/>
            <person name="Sinninghe Damste J.S."/>
            <person name="Mardanov A.V."/>
            <person name="Ravin N.V."/>
            <person name="Dedysh S.N."/>
        </authorList>
    </citation>
    <scope>NUCLEOTIDE SEQUENCE [LARGE SCALE GENOMIC DNA]</scope>
    <source>
        <strain evidence="1 2">PL17</strain>
        <plasmid evidence="2">ppl17-1</plasmid>
    </source>
</reference>
<evidence type="ECO:0008006" key="3">
    <source>
        <dbReference type="Google" id="ProtNLM"/>
    </source>
</evidence>
<accession>A0A6M5Z7H1</accession>
<keyword evidence="1" id="KW-0614">Plasmid</keyword>
<evidence type="ECO:0000313" key="2">
    <source>
        <dbReference type="Proteomes" id="UP000503447"/>
    </source>
</evidence>
<organism evidence="1 2">
    <name type="scientific">Frigoriglobus tundricola</name>
    <dbReference type="NCBI Taxonomy" id="2774151"/>
    <lineage>
        <taxon>Bacteria</taxon>
        <taxon>Pseudomonadati</taxon>
        <taxon>Planctomycetota</taxon>
        <taxon>Planctomycetia</taxon>
        <taxon>Gemmatales</taxon>
        <taxon>Gemmataceae</taxon>
        <taxon>Frigoriglobus</taxon>
    </lineage>
</organism>
<dbReference type="Proteomes" id="UP000503447">
    <property type="component" value="Plasmid pPL17-1"/>
</dbReference>
<proteinExistence type="predicted"/>
<sequence>MFIAQSATSFPASSREQLYVSASRARRELTLYTSDKAELRRAVMRSDPRPAAIELVDEDRHARQLRRRAHLRRLAILTAAKAMITQTPRGRTGERGVAR</sequence>
<geneLocation type="plasmid" evidence="2">
    <name>ppl17-1</name>
</geneLocation>
<dbReference type="KEGG" id="ftj:FTUN_8978"/>
<evidence type="ECO:0000313" key="1">
    <source>
        <dbReference type="EMBL" id="QJX01334.1"/>
    </source>
</evidence>
<name>A0A6M5Z7H1_9BACT</name>
<keyword evidence="2" id="KW-1185">Reference proteome</keyword>
<protein>
    <recommendedName>
        <fullName evidence="3">UvrD-like helicase C-terminal domain-containing protein</fullName>
    </recommendedName>
</protein>
<dbReference type="EMBL" id="CP053453">
    <property type="protein sequence ID" value="QJX01334.1"/>
    <property type="molecule type" value="Genomic_DNA"/>
</dbReference>
<dbReference type="AlphaFoldDB" id="A0A6M5Z7H1"/>